<keyword evidence="1" id="KW-0521">NADP</keyword>
<name>A0ABP3GLF0_9ACTN</name>
<feature type="domain" description="Enoyl reductase (ER)" evidence="4">
    <location>
        <begin position="10"/>
        <end position="324"/>
    </location>
</feature>
<reference evidence="6" key="1">
    <citation type="journal article" date="2019" name="Int. J. Syst. Evol. Microbiol.">
        <title>The Global Catalogue of Microorganisms (GCM) 10K type strain sequencing project: providing services to taxonomists for standard genome sequencing and annotation.</title>
        <authorList>
            <consortium name="The Broad Institute Genomics Platform"/>
            <consortium name="The Broad Institute Genome Sequencing Center for Infectious Disease"/>
            <person name="Wu L."/>
            <person name="Ma J."/>
        </authorList>
    </citation>
    <scope>NUCLEOTIDE SEQUENCE [LARGE SCALE GENOMIC DNA]</scope>
    <source>
        <strain evidence="6">JCM 3146</strain>
    </source>
</reference>
<dbReference type="SMART" id="SM00829">
    <property type="entry name" value="PKS_ER"/>
    <property type="match status" value="1"/>
</dbReference>
<dbReference type="PROSITE" id="PS01162">
    <property type="entry name" value="QOR_ZETA_CRYSTAL"/>
    <property type="match status" value="1"/>
</dbReference>
<evidence type="ECO:0000256" key="2">
    <source>
        <dbReference type="ARBA" id="ARBA00023002"/>
    </source>
</evidence>
<gene>
    <name evidence="5" type="ORF">GCM10010151_42360</name>
</gene>
<dbReference type="Pfam" id="PF00107">
    <property type="entry name" value="ADH_zinc_N"/>
    <property type="match status" value="1"/>
</dbReference>
<keyword evidence="6" id="KW-1185">Reference proteome</keyword>
<evidence type="ECO:0000256" key="1">
    <source>
        <dbReference type="ARBA" id="ARBA00022857"/>
    </source>
</evidence>
<keyword evidence="2" id="KW-0560">Oxidoreductase</keyword>
<dbReference type="InterPro" id="IPR002364">
    <property type="entry name" value="Quin_OxRdtase/zeta-crystal_CS"/>
</dbReference>
<protein>
    <submittedName>
        <fullName evidence="5">Zinc-binding dehydrogenase</fullName>
    </submittedName>
</protein>
<comment type="caution">
    <text evidence="5">The sequence shown here is derived from an EMBL/GenBank/DDBJ whole genome shotgun (WGS) entry which is preliminary data.</text>
</comment>
<evidence type="ECO:0000313" key="6">
    <source>
        <dbReference type="Proteomes" id="UP001501822"/>
    </source>
</evidence>
<dbReference type="SUPFAM" id="SSF50129">
    <property type="entry name" value="GroES-like"/>
    <property type="match status" value="1"/>
</dbReference>
<dbReference type="Pfam" id="PF08240">
    <property type="entry name" value="ADH_N"/>
    <property type="match status" value="1"/>
</dbReference>
<dbReference type="InterPro" id="IPR013154">
    <property type="entry name" value="ADH-like_N"/>
</dbReference>
<dbReference type="SUPFAM" id="SSF51735">
    <property type="entry name" value="NAD(P)-binding Rossmann-fold domains"/>
    <property type="match status" value="1"/>
</dbReference>
<dbReference type="RefSeq" id="WP_252801400.1">
    <property type="nucleotide sequence ID" value="NZ_BAAABM010000037.1"/>
</dbReference>
<evidence type="ECO:0000313" key="5">
    <source>
        <dbReference type="EMBL" id="GAA0348186.1"/>
    </source>
</evidence>
<dbReference type="Proteomes" id="UP001501822">
    <property type="component" value="Unassembled WGS sequence"/>
</dbReference>
<dbReference type="PANTHER" id="PTHR48106:SF13">
    <property type="entry name" value="QUINONE OXIDOREDUCTASE-RELATED"/>
    <property type="match status" value="1"/>
</dbReference>
<accession>A0ABP3GLF0</accession>
<feature type="region of interest" description="Disordered" evidence="3">
    <location>
        <begin position="1"/>
        <end position="24"/>
    </location>
</feature>
<sequence length="326" mass="33208">MHAIRQYEFGPPETLRHEEVPDPRPGAGQVGIAVRACGVHLVDTMLRRGAYEGPFPPPELPMTPGREVAGVVDELGDGVEESWLGKRVVVHLGMASGGYAERAVAHVTDLHALPDDLGYDAAVAMVGTGRMTMGILDVAQPTAGDVVLVTAAAGGIGTLLVQAARNLGATVVGLAGGAAKAARVRQAGAEIAVDYTAADWTDRVRDALGGRGVTLALDGVGGQAGRSAFELLAPGGRLVVFGWSGGEPVQFTAADLLGRSLSASVALGPGILRRPGGLRGLQERALAEAAAGRLVPAVQTFALKDAAAAHAALETRATVGKVVLVP</sequence>
<dbReference type="CDD" id="cd08244">
    <property type="entry name" value="MDR_enoyl_red"/>
    <property type="match status" value="1"/>
</dbReference>
<dbReference type="InterPro" id="IPR013149">
    <property type="entry name" value="ADH-like_C"/>
</dbReference>
<proteinExistence type="predicted"/>
<dbReference type="PANTHER" id="PTHR48106">
    <property type="entry name" value="QUINONE OXIDOREDUCTASE PIG3-RELATED"/>
    <property type="match status" value="1"/>
</dbReference>
<dbReference type="InterPro" id="IPR011032">
    <property type="entry name" value="GroES-like_sf"/>
</dbReference>
<dbReference type="EMBL" id="BAAABM010000037">
    <property type="protein sequence ID" value="GAA0348186.1"/>
    <property type="molecule type" value="Genomic_DNA"/>
</dbReference>
<dbReference type="InterPro" id="IPR036291">
    <property type="entry name" value="NAD(P)-bd_dom_sf"/>
</dbReference>
<dbReference type="Gene3D" id="3.40.50.720">
    <property type="entry name" value="NAD(P)-binding Rossmann-like Domain"/>
    <property type="match status" value="1"/>
</dbReference>
<organism evidence="5 6">
    <name type="scientific">Actinoallomurus spadix</name>
    <dbReference type="NCBI Taxonomy" id="79912"/>
    <lineage>
        <taxon>Bacteria</taxon>
        <taxon>Bacillati</taxon>
        <taxon>Actinomycetota</taxon>
        <taxon>Actinomycetes</taxon>
        <taxon>Streptosporangiales</taxon>
        <taxon>Thermomonosporaceae</taxon>
        <taxon>Actinoallomurus</taxon>
    </lineage>
</organism>
<evidence type="ECO:0000259" key="4">
    <source>
        <dbReference type="SMART" id="SM00829"/>
    </source>
</evidence>
<dbReference type="Gene3D" id="3.90.180.10">
    <property type="entry name" value="Medium-chain alcohol dehydrogenases, catalytic domain"/>
    <property type="match status" value="1"/>
</dbReference>
<evidence type="ECO:0000256" key="3">
    <source>
        <dbReference type="SAM" id="MobiDB-lite"/>
    </source>
</evidence>
<dbReference type="InterPro" id="IPR020843">
    <property type="entry name" value="ER"/>
</dbReference>